<keyword evidence="1" id="KW-0472">Membrane</keyword>
<dbReference type="EMBL" id="MN739540">
    <property type="protein sequence ID" value="QHT12011.1"/>
    <property type="molecule type" value="Genomic_DNA"/>
</dbReference>
<organism evidence="2">
    <name type="scientific">viral metagenome</name>
    <dbReference type="NCBI Taxonomy" id="1070528"/>
    <lineage>
        <taxon>unclassified sequences</taxon>
        <taxon>metagenomes</taxon>
        <taxon>organismal metagenomes</taxon>
    </lineage>
</organism>
<name>A0A6C0D649_9ZZZZ</name>
<keyword evidence="1" id="KW-0812">Transmembrane</keyword>
<dbReference type="AlphaFoldDB" id="A0A6C0D649"/>
<sequence length="81" mass="8509">MGFDLAELIKRIIKYLVMGLVIAVVSIVIPKKSLNLEEIVILALSAAATFSILDVFLPTVGESARNGLGLGVGLGLSPLFV</sequence>
<evidence type="ECO:0000313" key="2">
    <source>
        <dbReference type="EMBL" id="QHT12011.1"/>
    </source>
</evidence>
<reference evidence="2" key="1">
    <citation type="journal article" date="2020" name="Nature">
        <title>Giant virus diversity and host interactions through global metagenomics.</title>
        <authorList>
            <person name="Schulz F."/>
            <person name="Roux S."/>
            <person name="Paez-Espino D."/>
            <person name="Jungbluth S."/>
            <person name="Walsh D.A."/>
            <person name="Denef V.J."/>
            <person name="McMahon K.D."/>
            <person name="Konstantinidis K.T."/>
            <person name="Eloe-Fadrosh E.A."/>
            <person name="Kyrpides N.C."/>
            <person name="Woyke T."/>
        </authorList>
    </citation>
    <scope>NUCLEOTIDE SEQUENCE</scope>
    <source>
        <strain evidence="2">GVMAG-M-3300023174-124</strain>
    </source>
</reference>
<protein>
    <submittedName>
        <fullName evidence="2">Uncharacterized protein</fullName>
    </submittedName>
</protein>
<feature type="transmembrane region" description="Helical" evidence="1">
    <location>
        <begin position="41"/>
        <end position="60"/>
    </location>
</feature>
<proteinExistence type="predicted"/>
<feature type="transmembrane region" description="Helical" evidence="1">
    <location>
        <begin position="12"/>
        <end position="29"/>
    </location>
</feature>
<keyword evidence="1" id="KW-1133">Transmembrane helix</keyword>
<evidence type="ECO:0000256" key="1">
    <source>
        <dbReference type="SAM" id="Phobius"/>
    </source>
</evidence>
<accession>A0A6C0D649</accession>